<feature type="region of interest" description="Disordered" evidence="4">
    <location>
        <begin position="118"/>
        <end position="146"/>
    </location>
</feature>
<dbReference type="InterPro" id="IPR020472">
    <property type="entry name" value="WD40_PAC1"/>
</dbReference>
<name>A0A485KYS0_9STRA</name>
<dbReference type="PROSITE" id="PS50082">
    <property type="entry name" value="WD_REPEATS_2"/>
    <property type="match status" value="3"/>
</dbReference>
<dbReference type="InterPro" id="IPR015943">
    <property type="entry name" value="WD40/YVTN_repeat-like_dom_sf"/>
</dbReference>
<dbReference type="Proteomes" id="UP000332933">
    <property type="component" value="Unassembled WGS sequence"/>
</dbReference>
<organism evidence="6 7">
    <name type="scientific">Aphanomyces stellatus</name>
    <dbReference type="NCBI Taxonomy" id="120398"/>
    <lineage>
        <taxon>Eukaryota</taxon>
        <taxon>Sar</taxon>
        <taxon>Stramenopiles</taxon>
        <taxon>Oomycota</taxon>
        <taxon>Saprolegniomycetes</taxon>
        <taxon>Saprolegniales</taxon>
        <taxon>Verrucalvaceae</taxon>
        <taxon>Aphanomyces</taxon>
    </lineage>
</organism>
<keyword evidence="1 3" id="KW-0853">WD repeat</keyword>
<keyword evidence="7" id="KW-1185">Reference proteome</keyword>
<reference evidence="6 7" key="1">
    <citation type="submission" date="2019-03" db="EMBL/GenBank/DDBJ databases">
        <authorList>
            <person name="Gaulin E."/>
            <person name="Dumas B."/>
        </authorList>
    </citation>
    <scope>NUCLEOTIDE SEQUENCE [LARGE SCALE GENOMIC DNA]</scope>
    <source>
        <strain evidence="6">CBS 568.67</strain>
    </source>
</reference>
<evidence type="ECO:0000256" key="1">
    <source>
        <dbReference type="ARBA" id="ARBA00022574"/>
    </source>
</evidence>
<dbReference type="EMBL" id="CAADRA010005485">
    <property type="protein sequence ID" value="VFT90421.1"/>
    <property type="molecule type" value="Genomic_DNA"/>
</dbReference>
<dbReference type="InterPro" id="IPR001680">
    <property type="entry name" value="WD40_rpt"/>
</dbReference>
<dbReference type="InterPro" id="IPR040324">
    <property type="entry name" value="WDR44/Dgr2"/>
</dbReference>
<evidence type="ECO:0000313" key="6">
    <source>
        <dbReference type="EMBL" id="VFT90421.1"/>
    </source>
</evidence>
<feature type="region of interest" description="Disordered" evidence="4">
    <location>
        <begin position="1"/>
        <end position="79"/>
    </location>
</feature>
<keyword evidence="2" id="KW-0677">Repeat</keyword>
<reference evidence="5" key="2">
    <citation type="submission" date="2019-06" db="EMBL/GenBank/DDBJ databases">
        <title>Genomics analysis of Aphanomyces spp. identifies a new class of oomycete effector associated with host adaptation.</title>
        <authorList>
            <person name="Gaulin E."/>
        </authorList>
    </citation>
    <scope>NUCLEOTIDE SEQUENCE</scope>
    <source>
        <strain evidence="5">CBS 578.67</strain>
    </source>
</reference>
<feature type="repeat" description="WD" evidence="3">
    <location>
        <begin position="252"/>
        <end position="292"/>
    </location>
</feature>
<gene>
    <name evidence="6" type="primary">Aste57867_13583</name>
    <name evidence="5" type="ORF">As57867_013533</name>
    <name evidence="6" type="ORF">ASTE57867_13583</name>
</gene>
<evidence type="ECO:0000256" key="4">
    <source>
        <dbReference type="SAM" id="MobiDB-lite"/>
    </source>
</evidence>
<dbReference type="AlphaFoldDB" id="A0A485KYS0"/>
<accession>A0A485KYS0</accession>
<dbReference type="InterPro" id="IPR036322">
    <property type="entry name" value="WD40_repeat_dom_sf"/>
</dbReference>
<proteinExistence type="predicted"/>
<dbReference type="PANTHER" id="PTHR14221:SF0">
    <property type="entry name" value="WD REPEAT-CONTAINING PROTEIN 44"/>
    <property type="match status" value="1"/>
</dbReference>
<dbReference type="PRINTS" id="PR00320">
    <property type="entry name" value="GPROTEINBRPT"/>
</dbReference>
<dbReference type="SMART" id="SM00320">
    <property type="entry name" value="WD40"/>
    <property type="match status" value="7"/>
</dbReference>
<evidence type="ECO:0000256" key="3">
    <source>
        <dbReference type="PROSITE-ProRule" id="PRU00221"/>
    </source>
</evidence>
<dbReference type="PROSITE" id="PS50294">
    <property type="entry name" value="WD_REPEATS_REGION"/>
    <property type="match status" value="3"/>
</dbReference>
<dbReference type="EMBL" id="VJMH01005464">
    <property type="protein sequence ID" value="KAF0695632.1"/>
    <property type="molecule type" value="Genomic_DNA"/>
</dbReference>
<dbReference type="Pfam" id="PF00400">
    <property type="entry name" value="WD40"/>
    <property type="match status" value="5"/>
</dbReference>
<dbReference type="OrthoDB" id="408728at2759"/>
<dbReference type="PANTHER" id="PTHR14221">
    <property type="entry name" value="WD REPEAT DOMAIN 44"/>
    <property type="match status" value="1"/>
</dbReference>
<evidence type="ECO:0000256" key="2">
    <source>
        <dbReference type="ARBA" id="ARBA00022737"/>
    </source>
</evidence>
<feature type="compositionally biased region" description="Basic and acidic residues" evidence="4">
    <location>
        <begin position="1"/>
        <end position="18"/>
    </location>
</feature>
<dbReference type="SUPFAM" id="SSF50978">
    <property type="entry name" value="WD40 repeat-like"/>
    <property type="match status" value="1"/>
</dbReference>
<feature type="repeat" description="WD" evidence="3">
    <location>
        <begin position="292"/>
        <end position="334"/>
    </location>
</feature>
<dbReference type="Gene3D" id="2.130.10.10">
    <property type="entry name" value="YVTN repeat-like/Quinoprotein amine dehydrogenase"/>
    <property type="match status" value="1"/>
</dbReference>
<feature type="repeat" description="WD" evidence="3">
    <location>
        <begin position="196"/>
        <end position="230"/>
    </location>
</feature>
<protein>
    <submittedName>
        <fullName evidence="6">Aste57867_13583 protein</fullName>
    </submittedName>
</protein>
<sequence length="552" mass="60935">MSVSVDKVKTAERKRSASDADESFFDAHEGDVSVADKLPTKEDLHMSSIPEVDSIRREEPLDSMTTTTTSTADDEPACSSPVVAVQSEDIFIVRNKDTGEVFDIRELDTHPVDCYTMFPHNFEPPRNEGDNDDDDDNRQSSAPEKKTNIIRSKLSFHFSMKKDKAPVPTDGKTYVHVTSSKKEKREFDSMAVLQSLTQHNGTIWTMKFSHDGARLVTGGQDAILRVWKVEAAGGGGGAAPRQLLDALPEQAYVGHAMPIVDVSWSRSNFILSASMDKTVRLWHISKPDCLHVFQHPDSVPAVDFHPKDDRFFLSGCFDNKARIWNIPDGCVVSYVQTPVMITAASFHPSGTRVIAGLLNGQCILYQVNAHQAMNYYTQIECRNARGATRKGRKVTGIEFSPEGKYFLVSTNDSRMRLFSVDNYSRVCKYKGLVNNYLQIKGRFSQDGDYVICGSENAQVYIWNKNAISSSSLLGHKPVDRNHAYESFAAADAAGGVVTVALFAPASTFALVNHSDDGNSGDVHGKACTGFIVTASYDGCIKVYERQVRAAAR</sequence>
<evidence type="ECO:0000313" key="5">
    <source>
        <dbReference type="EMBL" id="KAF0695632.1"/>
    </source>
</evidence>
<evidence type="ECO:0000313" key="7">
    <source>
        <dbReference type="Proteomes" id="UP000332933"/>
    </source>
</evidence>